<organism evidence="1 2">
    <name type="scientific">Jeotgalicoccus meleagridis</name>
    <dbReference type="NCBI Taxonomy" id="2759181"/>
    <lineage>
        <taxon>Bacteria</taxon>
        <taxon>Bacillati</taxon>
        <taxon>Bacillota</taxon>
        <taxon>Bacilli</taxon>
        <taxon>Bacillales</taxon>
        <taxon>Staphylococcaceae</taxon>
        <taxon>Jeotgalicoccus</taxon>
    </lineage>
</organism>
<evidence type="ECO:0008006" key="3">
    <source>
        <dbReference type="Google" id="ProtNLM"/>
    </source>
</evidence>
<sequence>MRSSYDKVSNIEEMMASLETLIKNSGQKNIENEYYYLNHRHKELYLALRSYFAEAEHNPQVDAAAYITAIPEIYEAVDVFECIHPLDWISNDGRLSDAFKSLTPHIQYIALAAAEASKIKFNTPPALSLGMDYWNIDQLKMFWQYTIIRRKNAM</sequence>
<dbReference type="InterPro" id="IPR024469">
    <property type="entry name" value="DUF2538"/>
</dbReference>
<name>A0A6V7RMY2_9STAP</name>
<dbReference type="Pfam" id="PF10804">
    <property type="entry name" value="DUF2538"/>
    <property type="match status" value="1"/>
</dbReference>
<accession>A0A6V7RMY2</accession>
<dbReference type="EMBL" id="CAJEWD010000008">
    <property type="protein sequence ID" value="CAD2079700.1"/>
    <property type="molecule type" value="Genomic_DNA"/>
</dbReference>
<reference evidence="1 2" key="1">
    <citation type="submission" date="2020-07" db="EMBL/GenBank/DDBJ databases">
        <authorList>
            <person name="Criscuolo A."/>
        </authorList>
    </citation>
    <scope>NUCLEOTIDE SEQUENCE [LARGE SCALE GENOMIC DNA]</scope>
    <source>
        <strain evidence="1">CIP111649</strain>
    </source>
</reference>
<evidence type="ECO:0000313" key="1">
    <source>
        <dbReference type="EMBL" id="CAD2079700.1"/>
    </source>
</evidence>
<proteinExistence type="predicted"/>
<evidence type="ECO:0000313" key="2">
    <source>
        <dbReference type="Proteomes" id="UP000589351"/>
    </source>
</evidence>
<dbReference type="RefSeq" id="WP_185126246.1">
    <property type="nucleotide sequence ID" value="NZ_CAJEWD010000008.1"/>
</dbReference>
<gene>
    <name evidence="1" type="ORF">JEODO184_01740</name>
</gene>
<keyword evidence="2" id="KW-1185">Reference proteome</keyword>
<dbReference type="Proteomes" id="UP000589351">
    <property type="component" value="Unassembled WGS sequence"/>
</dbReference>
<comment type="caution">
    <text evidence="1">The sequence shown here is derived from an EMBL/GenBank/DDBJ whole genome shotgun (WGS) entry which is preliminary data.</text>
</comment>
<protein>
    <recommendedName>
        <fullName evidence="3">DUF2538 domain-containing protein</fullName>
    </recommendedName>
</protein>
<dbReference type="AlphaFoldDB" id="A0A6V7RMY2"/>